<comment type="caution">
    <text evidence="2">The sequence shown here is derived from an EMBL/GenBank/DDBJ whole genome shotgun (WGS) entry which is preliminary data.</text>
</comment>
<evidence type="ECO:0000256" key="1">
    <source>
        <dbReference type="SAM" id="MobiDB-lite"/>
    </source>
</evidence>
<feature type="region of interest" description="Disordered" evidence="1">
    <location>
        <begin position="139"/>
        <end position="164"/>
    </location>
</feature>
<organism evidence="2 3">
    <name type="scientific">Fictibacillus terranigra</name>
    <dbReference type="NCBI Taxonomy" id="3058424"/>
    <lineage>
        <taxon>Bacteria</taxon>
        <taxon>Bacillati</taxon>
        <taxon>Bacillota</taxon>
        <taxon>Bacilli</taxon>
        <taxon>Bacillales</taxon>
        <taxon>Fictibacillaceae</taxon>
        <taxon>Fictibacillus</taxon>
    </lineage>
</organism>
<dbReference type="Proteomes" id="UP001168694">
    <property type="component" value="Unassembled WGS sequence"/>
</dbReference>
<dbReference type="EMBL" id="JAUHLN010000001">
    <property type="protein sequence ID" value="MDN4072426.1"/>
    <property type="molecule type" value="Genomic_DNA"/>
</dbReference>
<evidence type="ECO:0000313" key="2">
    <source>
        <dbReference type="EMBL" id="MDN4072426.1"/>
    </source>
</evidence>
<name>A0ABT8E3D8_9BACL</name>
<reference evidence="2" key="1">
    <citation type="submission" date="2023-06" db="EMBL/GenBank/DDBJ databases">
        <title>Draft Genome Sequences of Representative Paenibacillus Polymyxa, Bacillus cereus, Fictibacillus sp., and Brevibacillus agri Strains Isolated from Amazonian Dark Earth.</title>
        <authorList>
            <person name="Pellegrinetti T.A."/>
            <person name="Cunha I.C.M."/>
            <person name="Chaves M.G."/>
            <person name="Freitas A.S."/>
            <person name="Silva A.V.R."/>
            <person name="Tsai S.M."/>
            <person name="Mendes L.W."/>
        </authorList>
    </citation>
    <scope>NUCLEOTIDE SEQUENCE</scope>
    <source>
        <strain evidence="2">CENA-BCM004</strain>
    </source>
</reference>
<gene>
    <name evidence="2" type="ORF">QYF49_05200</name>
</gene>
<keyword evidence="3" id="KW-1185">Reference proteome</keyword>
<protein>
    <submittedName>
        <fullName evidence="2">Uncharacterized protein</fullName>
    </submittedName>
</protein>
<proteinExistence type="predicted"/>
<dbReference type="RefSeq" id="WP_290398541.1">
    <property type="nucleotide sequence ID" value="NZ_JAUHLN010000001.1"/>
</dbReference>
<accession>A0ABT8E3D8</accession>
<sequence length="178" mass="20562">MFPVQGAQQNRRNQRPIQVNCNCGQQNPTMGAMDRNRPMQQRPIQVTQNCNCGRGQSPTMGAMDQNRPMRQRPIQVTQNCNCGQPSNQGPTMGAMDRQRPRCRRFCENVCHSLFGRRRQQCIEDCLACRDHRHHRDDRGSVMGTMDDNDSNWRSPGNRGDVMGVQSDMNDGHYWDYEF</sequence>
<feature type="region of interest" description="Disordered" evidence="1">
    <location>
        <begin position="1"/>
        <end position="26"/>
    </location>
</feature>
<evidence type="ECO:0000313" key="3">
    <source>
        <dbReference type="Proteomes" id="UP001168694"/>
    </source>
</evidence>